<keyword evidence="2" id="KW-1185">Reference proteome</keyword>
<sequence length="156" mass="18044">MIDIVIDTCTLVHANNPDSKYFEDSVIFIEKMLKNSINCVVDEGFSIESSDNKSYIGLEYIKHLQPSSLGYNLIISLIMSERLIFVSNKIPNVHKKYIEQIIKNKKDRMFLRVSYNSSEKILASHDFKDYKTKKRGTIKKEINISIVTASEINYKL</sequence>
<dbReference type="Proteomes" id="UP001225072">
    <property type="component" value="Unassembled WGS sequence"/>
</dbReference>
<dbReference type="EMBL" id="JAUTAL010000001">
    <property type="protein sequence ID" value="MDQ1097572.1"/>
    <property type="molecule type" value="Genomic_DNA"/>
</dbReference>
<accession>A0ABU0TKL1</accession>
<evidence type="ECO:0000313" key="1">
    <source>
        <dbReference type="EMBL" id="MDQ1097572.1"/>
    </source>
</evidence>
<dbReference type="RefSeq" id="WP_307451185.1">
    <property type="nucleotide sequence ID" value="NZ_JAUTAL010000001.1"/>
</dbReference>
<reference evidence="1 2" key="1">
    <citation type="submission" date="2023-07" db="EMBL/GenBank/DDBJ databases">
        <title>Functional and genomic diversity of the sorghum phyllosphere microbiome.</title>
        <authorList>
            <person name="Shade A."/>
        </authorList>
    </citation>
    <scope>NUCLEOTIDE SEQUENCE [LARGE SCALE GENOMIC DNA]</scope>
    <source>
        <strain evidence="1 2">SORGH_AS_1064</strain>
    </source>
</reference>
<gene>
    <name evidence="1" type="ORF">QE404_002719</name>
</gene>
<organism evidence="1 2">
    <name type="scientific">Chryseobacterium camelliae</name>
    <dbReference type="NCBI Taxonomy" id="1265445"/>
    <lineage>
        <taxon>Bacteria</taxon>
        <taxon>Pseudomonadati</taxon>
        <taxon>Bacteroidota</taxon>
        <taxon>Flavobacteriia</taxon>
        <taxon>Flavobacteriales</taxon>
        <taxon>Weeksellaceae</taxon>
        <taxon>Chryseobacterium group</taxon>
        <taxon>Chryseobacterium</taxon>
    </lineage>
</organism>
<protein>
    <submittedName>
        <fullName evidence="1">Uncharacterized protein</fullName>
    </submittedName>
</protein>
<proteinExistence type="predicted"/>
<evidence type="ECO:0000313" key="2">
    <source>
        <dbReference type="Proteomes" id="UP001225072"/>
    </source>
</evidence>
<comment type="caution">
    <text evidence="1">The sequence shown here is derived from an EMBL/GenBank/DDBJ whole genome shotgun (WGS) entry which is preliminary data.</text>
</comment>
<name>A0ABU0TKL1_9FLAO</name>